<evidence type="ECO:0000256" key="1">
    <source>
        <dbReference type="ARBA" id="ARBA00001946"/>
    </source>
</evidence>
<keyword evidence="4 5" id="KW-0460">Magnesium</keyword>
<evidence type="ECO:0000256" key="4">
    <source>
        <dbReference type="ARBA" id="ARBA00022842"/>
    </source>
</evidence>
<dbReference type="EMBL" id="JBHUIP010000003">
    <property type="protein sequence ID" value="MFD2262216.1"/>
    <property type="molecule type" value="Genomic_DNA"/>
</dbReference>
<feature type="binding site" evidence="5">
    <location>
        <position position="30"/>
    </location>
    <ligand>
        <name>substrate</name>
    </ligand>
</feature>
<keyword evidence="5" id="KW-0963">Cytoplasm</keyword>
<feature type="binding site" evidence="5">
    <location>
        <position position="103"/>
    </location>
    <ligand>
        <name>Mg(2+)</name>
        <dbReference type="ChEBI" id="CHEBI:18420"/>
        <label>1</label>
    </ligand>
</feature>
<feature type="binding site" evidence="5">
    <location>
        <position position="71"/>
    </location>
    <ligand>
        <name>Mg(2+)</name>
        <dbReference type="ChEBI" id="CHEBI:18420"/>
        <label>2</label>
    </ligand>
</feature>
<comment type="caution">
    <text evidence="6">The sequence shown here is derived from an EMBL/GenBank/DDBJ whole genome shotgun (WGS) entry which is preliminary data.</text>
</comment>
<dbReference type="PROSITE" id="PS00387">
    <property type="entry name" value="PPASE"/>
    <property type="match status" value="1"/>
</dbReference>
<dbReference type="InterPro" id="IPR036649">
    <property type="entry name" value="Pyrophosphatase_sf"/>
</dbReference>
<dbReference type="Proteomes" id="UP001597295">
    <property type="component" value="Unassembled WGS sequence"/>
</dbReference>
<keyword evidence="7" id="KW-1185">Reference proteome</keyword>
<comment type="subunit">
    <text evidence="5">Homohexamer.</text>
</comment>
<evidence type="ECO:0000256" key="2">
    <source>
        <dbReference type="ARBA" id="ARBA00022723"/>
    </source>
</evidence>
<sequence>MDLSKIPTGKNPPHDVYVVIENPAGAPPVKYEFDKDSGALFVDRFMHTSMVYPVNYGFIPHTLGGDGDPVDMMVITHLPLVPGAVIRARPVGVLLMEDDGGIDEKIIGVPVDKMIPYYADVKEYTDLPAILLDQIKHFFERYKDLEKGKWVKVQGWEGAAKAASLIEEGVLRAAKEG</sequence>
<dbReference type="Pfam" id="PF00719">
    <property type="entry name" value="Pyrophosphatase"/>
    <property type="match status" value="1"/>
</dbReference>
<keyword evidence="3 5" id="KW-0378">Hydrolase</keyword>
<dbReference type="Gene3D" id="3.90.80.10">
    <property type="entry name" value="Inorganic pyrophosphatase"/>
    <property type="match status" value="1"/>
</dbReference>
<dbReference type="InterPro" id="IPR008162">
    <property type="entry name" value="Pyrophosphatase"/>
</dbReference>
<evidence type="ECO:0000256" key="3">
    <source>
        <dbReference type="ARBA" id="ARBA00022801"/>
    </source>
</evidence>
<dbReference type="EC" id="3.6.1.1" evidence="5"/>
<proteinExistence type="inferred from homology"/>
<feature type="binding site" evidence="5">
    <location>
        <position position="56"/>
    </location>
    <ligand>
        <name>substrate</name>
    </ligand>
</feature>
<evidence type="ECO:0000256" key="5">
    <source>
        <dbReference type="HAMAP-Rule" id="MF_00209"/>
    </source>
</evidence>
<reference evidence="7" key="1">
    <citation type="journal article" date="2019" name="Int. J. Syst. Evol. Microbiol.">
        <title>The Global Catalogue of Microorganisms (GCM) 10K type strain sequencing project: providing services to taxonomists for standard genome sequencing and annotation.</title>
        <authorList>
            <consortium name="The Broad Institute Genomics Platform"/>
            <consortium name="The Broad Institute Genome Sequencing Center for Infectious Disease"/>
            <person name="Wu L."/>
            <person name="Ma J."/>
        </authorList>
    </citation>
    <scope>NUCLEOTIDE SEQUENCE [LARGE SCALE GENOMIC DNA]</scope>
    <source>
        <strain evidence="7">CGMCC 1.19062</strain>
    </source>
</reference>
<comment type="cofactor">
    <cofactor evidence="1 5">
        <name>Mg(2+)</name>
        <dbReference type="ChEBI" id="CHEBI:18420"/>
    </cofactor>
</comment>
<comment type="subcellular location">
    <subcellularLocation>
        <location evidence="5">Cytoplasm</location>
    </subcellularLocation>
</comment>
<protein>
    <recommendedName>
        <fullName evidence="5">Inorganic pyrophosphatase</fullName>
        <ecNumber evidence="5">3.6.1.1</ecNumber>
    </recommendedName>
    <alternativeName>
        <fullName evidence="5">Pyrophosphate phospho-hydrolase</fullName>
        <shortName evidence="5">PPase</shortName>
    </alternativeName>
</protein>
<comment type="function">
    <text evidence="5">Catalyzes the hydrolysis of inorganic pyrophosphate (PPi) forming two phosphate ions.</text>
</comment>
<feature type="binding site" evidence="5">
    <location>
        <position position="71"/>
    </location>
    <ligand>
        <name>Mg(2+)</name>
        <dbReference type="ChEBI" id="CHEBI:18420"/>
        <label>1</label>
    </ligand>
</feature>
<feature type="binding site" evidence="5">
    <location>
        <position position="142"/>
    </location>
    <ligand>
        <name>substrate</name>
    </ligand>
</feature>
<dbReference type="CDD" id="cd00412">
    <property type="entry name" value="pyrophosphatase"/>
    <property type="match status" value="1"/>
</dbReference>
<accession>A0ABW5DQQ6</accession>
<feature type="binding site" evidence="5">
    <location>
        <position position="66"/>
    </location>
    <ligand>
        <name>Mg(2+)</name>
        <dbReference type="ChEBI" id="CHEBI:18420"/>
        <label>1</label>
    </ligand>
</feature>
<gene>
    <name evidence="5 6" type="primary">ppa</name>
    <name evidence="6" type="ORF">ACFSM5_04900</name>
</gene>
<dbReference type="GO" id="GO:0004427">
    <property type="term" value="F:inorganic diphosphate phosphatase activity"/>
    <property type="evidence" value="ECO:0007669"/>
    <property type="project" value="UniProtKB-EC"/>
</dbReference>
<keyword evidence="2 5" id="KW-0479">Metal-binding</keyword>
<evidence type="ECO:0000313" key="6">
    <source>
        <dbReference type="EMBL" id="MFD2262216.1"/>
    </source>
</evidence>
<evidence type="ECO:0000313" key="7">
    <source>
        <dbReference type="Proteomes" id="UP001597295"/>
    </source>
</evidence>
<dbReference type="HAMAP" id="MF_00209">
    <property type="entry name" value="Inorganic_PPase"/>
    <property type="match status" value="1"/>
</dbReference>
<comment type="similarity">
    <text evidence="5">Belongs to the PPase family.</text>
</comment>
<dbReference type="NCBIfam" id="NF002317">
    <property type="entry name" value="PRK01250.1"/>
    <property type="match status" value="1"/>
</dbReference>
<dbReference type="PANTHER" id="PTHR10286">
    <property type="entry name" value="INORGANIC PYROPHOSPHATASE"/>
    <property type="match status" value="1"/>
</dbReference>
<dbReference type="SUPFAM" id="SSF50324">
    <property type="entry name" value="Inorganic pyrophosphatase"/>
    <property type="match status" value="1"/>
</dbReference>
<dbReference type="RefSeq" id="WP_379875134.1">
    <property type="nucleotide sequence ID" value="NZ_JBHUIP010000003.1"/>
</dbReference>
<name>A0ABW5DQQ6_9PROT</name>
<feature type="binding site" evidence="5">
    <location>
        <position position="44"/>
    </location>
    <ligand>
        <name>substrate</name>
    </ligand>
</feature>
<comment type="catalytic activity">
    <reaction evidence="5">
        <text>diphosphate + H2O = 2 phosphate + H(+)</text>
        <dbReference type="Rhea" id="RHEA:24576"/>
        <dbReference type="ChEBI" id="CHEBI:15377"/>
        <dbReference type="ChEBI" id="CHEBI:15378"/>
        <dbReference type="ChEBI" id="CHEBI:33019"/>
        <dbReference type="ChEBI" id="CHEBI:43474"/>
        <dbReference type="EC" id="3.6.1.1"/>
    </reaction>
</comment>
<organism evidence="6 7">
    <name type="scientific">Lacibacterium aquatile</name>
    <dbReference type="NCBI Taxonomy" id="1168082"/>
    <lineage>
        <taxon>Bacteria</taxon>
        <taxon>Pseudomonadati</taxon>
        <taxon>Pseudomonadota</taxon>
        <taxon>Alphaproteobacteria</taxon>
        <taxon>Rhodospirillales</taxon>
        <taxon>Rhodospirillaceae</taxon>
    </lineage>
</organism>